<dbReference type="AlphaFoldDB" id="A0A392NN51"/>
<dbReference type="Pfam" id="PF08609">
    <property type="entry name" value="Fes1"/>
    <property type="match status" value="1"/>
</dbReference>
<proteinExistence type="predicted"/>
<reference evidence="3 4" key="1">
    <citation type="journal article" date="2018" name="Front. Plant Sci.">
        <title>Red Clover (Trifolium pratense) and Zigzag Clover (T. medium) - A Picture of Genomic Similarities and Differences.</title>
        <authorList>
            <person name="Dluhosova J."/>
            <person name="Istvanek J."/>
            <person name="Nedelnik J."/>
            <person name="Repkova J."/>
        </authorList>
    </citation>
    <scope>NUCLEOTIDE SEQUENCE [LARGE SCALE GENOMIC DNA]</scope>
    <source>
        <strain evidence="4">cv. 10/8</strain>
        <tissue evidence="3">Leaf</tissue>
    </source>
</reference>
<dbReference type="Proteomes" id="UP000265520">
    <property type="component" value="Unassembled WGS sequence"/>
</dbReference>
<dbReference type="PANTHER" id="PTHR19316">
    <property type="entry name" value="PROTEIN FOLDING REGULATOR"/>
    <property type="match status" value="1"/>
</dbReference>
<evidence type="ECO:0000259" key="2">
    <source>
        <dbReference type="Pfam" id="PF08609"/>
    </source>
</evidence>
<feature type="compositionally biased region" description="Basic and acidic residues" evidence="1">
    <location>
        <begin position="1"/>
        <end position="18"/>
    </location>
</feature>
<dbReference type="GO" id="GO:0005783">
    <property type="term" value="C:endoplasmic reticulum"/>
    <property type="evidence" value="ECO:0007669"/>
    <property type="project" value="TreeGrafter"/>
</dbReference>
<evidence type="ECO:0000313" key="3">
    <source>
        <dbReference type="EMBL" id="MCI00516.1"/>
    </source>
</evidence>
<feature type="domain" description="Nucleotide exchange factor Fes1" evidence="2">
    <location>
        <begin position="3"/>
        <end position="80"/>
    </location>
</feature>
<evidence type="ECO:0000256" key="1">
    <source>
        <dbReference type="SAM" id="MobiDB-lite"/>
    </source>
</evidence>
<dbReference type="PANTHER" id="PTHR19316:SF32">
    <property type="entry name" value="ARM REPEAT SUPERFAMILY PROTEIN"/>
    <property type="match status" value="1"/>
</dbReference>
<keyword evidence="4" id="KW-1185">Reference proteome</keyword>
<comment type="caution">
    <text evidence="3">The sequence shown here is derived from an EMBL/GenBank/DDBJ whole genome shotgun (WGS) entry which is preliminary data.</text>
</comment>
<organism evidence="3 4">
    <name type="scientific">Trifolium medium</name>
    <dbReference type="NCBI Taxonomy" id="97028"/>
    <lineage>
        <taxon>Eukaryota</taxon>
        <taxon>Viridiplantae</taxon>
        <taxon>Streptophyta</taxon>
        <taxon>Embryophyta</taxon>
        <taxon>Tracheophyta</taxon>
        <taxon>Spermatophyta</taxon>
        <taxon>Magnoliopsida</taxon>
        <taxon>eudicotyledons</taxon>
        <taxon>Gunneridae</taxon>
        <taxon>Pentapetalae</taxon>
        <taxon>rosids</taxon>
        <taxon>fabids</taxon>
        <taxon>Fabales</taxon>
        <taxon>Fabaceae</taxon>
        <taxon>Papilionoideae</taxon>
        <taxon>50 kb inversion clade</taxon>
        <taxon>NPAAA clade</taxon>
        <taxon>Hologalegina</taxon>
        <taxon>IRL clade</taxon>
        <taxon>Trifolieae</taxon>
        <taxon>Trifolium</taxon>
    </lineage>
</organism>
<evidence type="ECO:0000313" key="4">
    <source>
        <dbReference type="Proteomes" id="UP000265520"/>
    </source>
</evidence>
<feature type="region of interest" description="Disordered" evidence="1">
    <location>
        <begin position="1"/>
        <end position="23"/>
    </location>
</feature>
<dbReference type="InterPro" id="IPR013918">
    <property type="entry name" value="Nucleotide_exch_fac_Fes1"/>
</dbReference>
<gene>
    <name evidence="3" type="ORF">A2U01_0021535</name>
</gene>
<name>A0A392NN51_9FABA</name>
<accession>A0A392NN51</accession>
<protein>
    <submittedName>
        <fullName evidence="3">Nucleotide exchange factor SIL1-like</fullName>
    </submittedName>
</protein>
<dbReference type="GO" id="GO:0000774">
    <property type="term" value="F:adenyl-nucleotide exchange factor activity"/>
    <property type="evidence" value="ECO:0007669"/>
    <property type="project" value="TreeGrafter"/>
</dbReference>
<sequence length="92" mass="10531">HSDPEKLKESAQSHERLSPSELQKSQIEIKELMEKTKMLSDVELMKIAITDLNNVSTSLEDRYRALLELLELVEPLDNANGSYLSINVYSLR</sequence>
<dbReference type="InterPro" id="IPR050693">
    <property type="entry name" value="Hsp70_NEF-Inhibitors"/>
</dbReference>
<dbReference type="EMBL" id="LXQA010043452">
    <property type="protein sequence ID" value="MCI00516.1"/>
    <property type="molecule type" value="Genomic_DNA"/>
</dbReference>
<feature type="non-terminal residue" evidence="3">
    <location>
        <position position="1"/>
    </location>
</feature>